<sequence length="33" mass="3820">MTLSESPLLDSFEEYHIESLHTMLAYADVHRAL</sequence>
<accession>A0A1X1FH74</accession>
<dbReference type="EMBL" id="MSBD01000007">
    <property type="protein sequence ID" value="ORN30824.1"/>
    <property type="molecule type" value="Genomic_DNA"/>
</dbReference>
<organism evidence="1 2">
    <name type="scientific">Lentilactobacillus parabuchneri</name>
    <dbReference type="NCBI Taxonomy" id="152331"/>
    <lineage>
        <taxon>Bacteria</taxon>
        <taxon>Bacillati</taxon>
        <taxon>Bacillota</taxon>
        <taxon>Bacilli</taxon>
        <taxon>Lactobacillales</taxon>
        <taxon>Lactobacillaceae</taxon>
        <taxon>Lentilactobacillus</taxon>
    </lineage>
</organism>
<keyword evidence="2" id="KW-1185">Reference proteome</keyword>
<gene>
    <name evidence="1" type="ORF">FAM23169_00368</name>
</gene>
<reference evidence="1 2" key="1">
    <citation type="journal article" date="2017" name="Front. Microbiol.">
        <title>The Histidine Decarboxylase Gene Cluster of Lactobacillus parabuchneri Was Gained by Horizontal Gene Transfer and Is Mobile within the Species.</title>
        <authorList>
            <person name="Wuthrich D."/>
            <person name="Berthoud H."/>
            <person name="Wechsler D."/>
            <person name="Eugster E."/>
            <person name="Irmler S."/>
            <person name="Bruggmann R."/>
        </authorList>
    </citation>
    <scope>NUCLEOTIDE SEQUENCE [LARGE SCALE GENOMIC DNA]</scope>
    <source>
        <strain evidence="1 2">FAM23169</strain>
    </source>
</reference>
<comment type="caution">
    <text evidence="1">The sequence shown here is derived from an EMBL/GenBank/DDBJ whole genome shotgun (WGS) entry which is preliminary data.</text>
</comment>
<evidence type="ECO:0000313" key="1">
    <source>
        <dbReference type="EMBL" id="ORN30824.1"/>
    </source>
</evidence>
<dbReference type="KEGG" id="lpar:FAM21731_00379"/>
<evidence type="ECO:0000313" key="2">
    <source>
        <dbReference type="Proteomes" id="UP000193009"/>
    </source>
</evidence>
<proteinExistence type="predicted"/>
<protein>
    <submittedName>
        <fullName evidence="1">Uncharacterized protein</fullName>
    </submittedName>
</protein>
<dbReference type="Proteomes" id="UP000193009">
    <property type="component" value="Unassembled WGS sequence"/>
</dbReference>
<dbReference type="AlphaFoldDB" id="A0A1X1FH74"/>
<name>A0A1X1FH74_9LACO</name>